<feature type="transmembrane region" description="Helical" evidence="3">
    <location>
        <begin position="174"/>
        <end position="196"/>
    </location>
</feature>
<dbReference type="PANTHER" id="PTHR13820:SF10">
    <property type="entry name" value="GAMMA-SYNUCLEIN"/>
    <property type="match status" value="1"/>
</dbReference>
<dbReference type="Proteomes" id="UP000694557">
    <property type="component" value="Unassembled WGS sequence"/>
</dbReference>
<dbReference type="GO" id="GO:0007268">
    <property type="term" value="P:chemical synaptic transmission"/>
    <property type="evidence" value="ECO:0007669"/>
    <property type="project" value="TreeGrafter"/>
</dbReference>
<organism evidence="4 5">
    <name type="scientific">Oncorhynchus kisutch</name>
    <name type="common">Coho salmon</name>
    <name type="synonym">Salmo kisutch</name>
    <dbReference type="NCBI Taxonomy" id="8019"/>
    <lineage>
        <taxon>Eukaryota</taxon>
        <taxon>Metazoa</taxon>
        <taxon>Chordata</taxon>
        <taxon>Craniata</taxon>
        <taxon>Vertebrata</taxon>
        <taxon>Euteleostomi</taxon>
        <taxon>Actinopterygii</taxon>
        <taxon>Neopterygii</taxon>
        <taxon>Teleostei</taxon>
        <taxon>Protacanthopterygii</taxon>
        <taxon>Salmoniformes</taxon>
        <taxon>Salmonidae</taxon>
        <taxon>Salmoninae</taxon>
        <taxon>Oncorhynchus</taxon>
    </lineage>
</organism>
<dbReference type="GO" id="GO:0043025">
    <property type="term" value="C:neuronal cell body"/>
    <property type="evidence" value="ECO:0007669"/>
    <property type="project" value="TreeGrafter"/>
</dbReference>
<dbReference type="Gene3D" id="1.10.287.700">
    <property type="entry name" value="Helix hairpin bin"/>
    <property type="match status" value="1"/>
</dbReference>
<reference evidence="4" key="2">
    <citation type="submission" date="2025-09" db="UniProtKB">
        <authorList>
            <consortium name="Ensembl"/>
        </authorList>
    </citation>
    <scope>IDENTIFICATION</scope>
</reference>
<proteinExistence type="inferred from homology"/>
<keyword evidence="5" id="KW-1185">Reference proteome</keyword>
<sequence>MDYLKKGFSMAKEGAVAAAEKTKAGVEGAAAKTKEGVMYVGNKTKDGMVAGVNTVAQRTTDQANIVGDATVAGANELSQQTVEGMENAAVNSGLVNQVSHILSFHIVKIITNPSPLRGTVGRSRDFNRSILQQSYPGLKNTDFSKLTCRINVCVHISDFSVSVIRNAEEKDQRLLVSFMFVCVCLCVLLVTCIISSPSTHNCCVWQEQEEAVALDAKPEVAGSGSEGVCGG</sequence>
<keyword evidence="3" id="KW-0472">Membrane</keyword>
<dbReference type="GO" id="GO:0005737">
    <property type="term" value="C:cytoplasm"/>
    <property type="evidence" value="ECO:0007669"/>
    <property type="project" value="TreeGrafter"/>
</dbReference>
<accession>A0A8C7LE31</accession>
<dbReference type="SUPFAM" id="SSF118375">
    <property type="entry name" value="Synuclein"/>
    <property type="match status" value="1"/>
</dbReference>
<dbReference type="GeneTree" id="ENSGT00950000183175"/>
<dbReference type="PRINTS" id="PR01211">
    <property type="entry name" value="SYNUCLEIN"/>
</dbReference>
<evidence type="ECO:0000313" key="4">
    <source>
        <dbReference type="Ensembl" id="ENSOKIP00005110792.1"/>
    </source>
</evidence>
<evidence type="ECO:0000256" key="3">
    <source>
        <dbReference type="SAM" id="Phobius"/>
    </source>
</evidence>
<dbReference type="GO" id="GO:0048488">
    <property type="term" value="P:synaptic vesicle endocytosis"/>
    <property type="evidence" value="ECO:0007669"/>
    <property type="project" value="TreeGrafter"/>
</dbReference>
<dbReference type="PANTHER" id="PTHR13820">
    <property type="entry name" value="SYNUCLEIN"/>
    <property type="match status" value="1"/>
</dbReference>
<reference evidence="4" key="1">
    <citation type="submission" date="2025-08" db="UniProtKB">
        <authorList>
            <consortium name="Ensembl"/>
        </authorList>
    </citation>
    <scope>IDENTIFICATION</scope>
</reference>
<comment type="similarity">
    <text evidence="1 2">Belongs to the synuclein family.</text>
</comment>
<dbReference type="GO" id="GO:0050808">
    <property type="term" value="P:synapse organization"/>
    <property type="evidence" value="ECO:0007669"/>
    <property type="project" value="TreeGrafter"/>
</dbReference>
<keyword evidence="3" id="KW-1133">Transmembrane helix</keyword>
<evidence type="ECO:0000256" key="2">
    <source>
        <dbReference type="RuleBase" id="RU361225"/>
    </source>
</evidence>
<dbReference type="AlphaFoldDB" id="A0A8C7LE31"/>
<gene>
    <name evidence="4" type="primary">SNCG</name>
    <name evidence="4" type="synonym">LOC109899671</name>
</gene>
<dbReference type="GO" id="GO:1903136">
    <property type="term" value="F:cuprous ion binding"/>
    <property type="evidence" value="ECO:0007669"/>
    <property type="project" value="TreeGrafter"/>
</dbReference>
<evidence type="ECO:0000256" key="1">
    <source>
        <dbReference type="ARBA" id="ARBA00009147"/>
    </source>
</evidence>
<dbReference type="InterPro" id="IPR001058">
    <property type="entry name" value="Synuclein"/>
</dbReference>
<protein>
    <submittedName>
        <fullName evidence="4">Synuclein gamma</fullName>
    </submittedName>
</protein>
<dbReference type="Ensembl" id="ENSOKIT00005118641.1">
    <property type="protein sequence ID" value="ENSOKIP00005110792.1"/>
    <property type="gene ID" value="ENSOKIG00005048349.1"/>
</dbReference>
<dbReference type="Pfam" id="PF01387">
    <property type="entry name" value="Synuclein"/>
    <property type="match status" value="1"/>
</dbReference>
<keyword evidence="3" id="KW-0812">Transmembrane</keyword>
<evidence type="ECO:0000313" key="5">
    <source>
        <dbReference type="Proteomes" id="UP000694557"/>
    </source>
</evidence>
<dbReference type="GO" id="GO:0043679">
    <property type="term" value="C:axon terminus"/>
    <property type="evidence" value="ECO:0007669"/>
    <property type="project" value="TreeGrafter"/>
</dbReference>
<name>A0A8C7LE31_ONCKI</name>